<accession>A0A1I2ZKI0</accession>
<dbReference type="OrthoDB" id="1809904at2"/>
<dbReference type="Proteomes" id="UP000199337">
    <property type="component" value="Unassembled WGS sequence"/>
</dbReference>
<organism evidence="2 3">
    <name type="scientific">Desulfotruncus arcticus DSM 17038</name>
    <dbReference type="NCBI Taxonomy" id="1121424"/>
    <lineage>
        <taxon>Bacteria</taxon>
        <taxon>Bacillati</taxon>
        <taxon>Bacillota</taxon>
        <taxon>Clostridia</taxon>
        <taxon>Eubacteriales</taxon>
        <taxon>Desulfallaceae</taxon>
        <taxon>Desulfotruncus</taxon>
    </lineage>
</organism>
<name>A0A1I2ZKI0_9FIRM</name>
<protein>
    <submittedName>
        <fullName evidence="2">Uncharacterized protein</fullName>
    </submittedName>
</protein>
<evidence type="ECO:0000256" key="1">
    <source>
        <dbReference type="SAM" id="Phobius"/>
    </source>
</evidence>
<keyword evidence="1" id="KW-0472">Membrane</keyword>
<keyword evidence="1" id="KW-0812">Transmembrane</keyword>
<dbReference type="EMBL" id="FOOX01000030">
    <property type="protein sequence ID" value="SFH38086.1"/>
    <property type="molecule type" value="Genomic_DNA"/>
</dbReference>
<evidence type="ECO:0000313" key="2">
    <source>
        <dbReference type="EMBL" id="SFH38086.1"/>
    </source>
</evidence>
<reference evidence="3" key="1">
    <citation type="submission" date="2016-10" db="EMBL/GenBank/DDBJ databases">
        <authorList>
            <person name="Varghese N."/>
            <person name="Submissions S."/>
        </authorList>
    </citation>
    <scope>NUCLEOTIDE SEQUENCE [LARGE SCALE GENOMIC DNA]</scope>
    <source>
        <strain evidence="3">DSM 17038</strain>
    </source>
</reference>
<gene>
    <name evidence="2" type="ORF">SAMN05660649_04981</name>
</gene>
<keyword evidence="1" id="KW-1133">Transmembrane helix</keyword>
<feature type="transmembrane region" description="Helical" evidence="1">
    <location>
        <begin position="7"/>
        <end position="27"/>
    </location>
</feature>
<keyword evidence="3" id="KW-1185">Reference proteome</keyword>
<evidence type="ECO:0000313" key="3">
    <source>
        <dbReference type="Proteomes" id="UP000199337"/>
    </source>
</evidence>
<proteinExistence type="predicted"/>
<dbReference type="AlphaFoldDB" id="A0A1I2ZKI0"/>
<dbReference type="RefSeq" id="WP_092475915.1">
    <property type="nucleotide sequence ID" value="NZ_FOOX01000030.1"/>
</dbReference>
<sequence>MQRFLAVTTAIVTVLTAVLGLALYLGINGAEKYHLAAGFLTLVLVLIITHQMYYGNVSRKK</sequence>
<feature type="transmembrane region" description="Helical" evidence="1">
    <location>
        <begin position="33"/>
        <end position="54"/>
    </location>
</feature>